<sequence>MVFFFCCRTRRTRKSMGLDNQNQSSITREIQSSTYNTNDTETEHFDEKTYNNDQDTTNKKQEQTNQFKFDRPVTVSDVLEGKITLPIPASKKPTEREIVNPQNLSNNNDDANKVLNGKRELQRLSTTDSMQEFLEIPENIPSHNVKRDEEENKEQPDDS</sequence>
<evidence type="ECO:0000313" key="3">
    <source>
        <dbReference type="EMBL" id="GES79006.1"/>
    </source>
</evidence>
<protein>
    <submittedName>
        <fullName evidence="2">Uncharacterized protein</fullName>
    </submittedName>
</protein>
<dbReference type="EMBL" id="BEXD01000212">
    <property type="protein sequence ID" value="GBB85319.1"/>
    <property type="molecule type" value="Genomic_DNA"/>
</dbReference>
<dbReference type="EMBL" id="BLAL01000043">
    <property type="protein sequence ID" value="GES79006.1"/>
    <property type="molecule type" value="Genomic_DNA"/>
</dbReference>
<gene>
    <name evidence="3" type="ORF">RCL2_000632000</name>
    <name evidence="2" type="ORF">RclHR1_11890002</name>
</gene>
<feature type="compositionally biased region" description="Basic and acidic residues" evidence="1">
    <location>
        <begin position="145"/>
        <end position="159"/>
    </location>
</feature>
<evidence type="ECO:0000313" key="4">
    <source>
        <dbReference type="Proteomes" id="UP000247702"/>
    </source>
</evidence>
<proteinExistence type="predicted"/>
<organism evidence="2 4">
    <name type="scientific">Rhizophagus clarus</name>
    <dbReference type="NCBI Taxonomy" id="94130"/>
    <lineage>
        <taxon>Eukaryota</taxon>
        <taxon>Fungi</taxon>
        <taxon>Fungi incertae sedis</taxon>
        <taxon>Mucoromycota</taxon>
        <taxon>Glomeromycotina</taxon>
        <taxon>Glomeromycetes</taxon>
        <taxon>Glomerales</taxon>
        <taxon>Glomeraceae</taxon>
        <taxon>Rhizophagus</taxon>
    </lineage>
</organism>
<comment type="caution">
    <text evidence="2">The sequence shown here is derived from an EMBL/GenBank/DDBJ whole genome shotgun (WGS) entry which is preliminary data.</text>
</comment>
<feature type="region of interest" description="Disordered" evidence="1">
    <location>
        <begin position="135"/>
        <end position="159"/>
    </location>
</feature>
<dbReference type="Proteomes" id="UP000615446">
    <property type="component" value="Unassembled WGS sequence"/>
</dbReference>
<dbReference type="AlphaFoldDB" id="A0A2Z6QHS8"/>
<keyword evidence="4" id="KW-1185">Reference proteome</keyword>
<name>A0A2Z6QHS8_9GLOM</name>
<dbReference type="Proteomes" id="UP000247702">
    <property type="component" value="Unassembled WGS sequence"/>
</dbReference>
<evidence type="ECO:0000313" key="2">
    <source>
        <dbReference type="EMBL" id="GBB85319.1"/>
    </source>
</evidence>
<dbReference type="OrthoDB" id="2378803at2759"/>
<accession>A0A2Z6QHS8</accession>
<evidence type="ECO:0000256" key="1">
    <source>
        <dbReference type="SAM" id="MobiDB-lite"/>
    </source>
</evidence>
<reference evidence="2 4" key="1">
    <citation type="submission" date="2017-11" db="EMBL/GenBank/DDBJ databases">
        <title>The genome of Rhizophagus clarus HR1 reveals common genetic basis of auxotrophy among arbuscular mycorrhizal fungi.</title>
        <authorList>
            <person name="Kobayashi Y."/>
        </authorList>
    </citation>
    <scope>NUCLEOTIDE SEQUENCE [LARGE SCALE GENOMIC DNA]</scope>
    <source>
        <strain evidence="2 4">HR1</strain>
    </source>
</reference>
<reference evidence="3" key="2">
    <citation type="submission" date="2019-10" db="EMBL/GenBank/DDBJ databases">
        <title>Conservation and host-specific expression of non-tandemly repeated heterogenous ribosome RNA gene in arbuscular mycorrhizal fungi.</title>
        <authorList>
            <person name="Maeda T."/>
            <person name="Kobayashi Y."/>
            <person name="Nakagawa T."/>
            <person name="Ezawa T."/>
            <person name="Yamaguchi K."/>
            <person name="Bino T."/>
            <person name="Nishimoto Y."/>
            <person name="Shigenobu S."/>
            <person name="Kawaguchi M."/>
        </authorList>
    </citation>
    <scope>NUCLEOTIDE SEQUENCE</scope>
    <source>
        <strain evidence="3">HR1</strain>
    </source>
</reference>